<comment type="similarity">
    <text evidence="1">Belongs to the TEL2 family.</text>
</comment>
<dbReference type="AlphaFoldDB" id="A0A9P8G4N9"/>
<proteinExistence type="inferred from homology"/>
<feature type="non-terminal residue" evidence="4">
    <location>
        <position position="1"/>
    </location>
</feature>
<dbReference type="FunFam" id="1.25.40.720:FF:000007">
    <property type="entry name" value="WGS project CABT00000000 data, contig 2.6"/>
    <property type="match status" value="1"/>
</dbReference>
<evidence type="ECO:0000313" key="5">
    <source>
        <dbReference type="Proteomes" id="UP000729357"/>
    </source>
</evidence>
<reference evidence="4" key="2">
    <citation type="submission" date="2021-08" db="EMBL/GenBank/DDBJ databases">
        <authorList>
            <person name="Gostincar C."/>
            <person name="Sun X."/>
            <person name="Song Z."/>
            <person name="Gunde-Cimerman N."/>
        </authorList>
    </citation>
    <scope>NUCLEOTIDE SEQUENCE</scope>
    <source>
        <strain evidence="4">EXF-9298</strain>
    </source>
</reference>
<protein>
    <recommendedName>
        <fullName evidence="3">Telomere length regulation protein conserved domain-containing protein</fullName>
    </recommendedName>
</protein>
<dbReference type="GO" id="GO:0005829">
    <property type="term" value="C:cytosol"/>
    <property type="evidence" value="ECO:0007669"/>
    <property type="project" value="TreeGrafter"/>
</dbReference>
<dbReference type="Proteomes" id="UP000729357">
    <property type="component" value="Unassembled WGS sequence"/>
</dbReference>
<feature type="domain" description="Telomere length regulation protein conserved" evidence="3">
    <location>
        <begin position="607"/>
        <end position="718"/>
    </location>
</feature>
<dbReference type="PANTHER" id="PTHR15830">
    <property type="entry name" value="TELOMERE LENGTH REGULATION PROTEIN TEL2 FAMILY MEMBER"/>
    <property type="match status" value="1"/>
</dbReference>
<feature type="region of interest" description="Disordered" evidence="2">
    <location>
        <begin position="525"/>
        <end position="602"/>
    </location>
</feature>
<accession>A0A9P8G4N9</accession>
<feature type="compositionally biased region" description="Low complexity" evidence="2">
    <location>
        <begin position="545"/>
        <end position="561"/>
    </location>
</feature>
<name>A0A9P8G4N9_AURME</name>
<gene>
    <name evidence="4" type="ORF">KCU98_g760</name>
</gene>
<evidence type="ECO:0000259" key="3">
    <source>
        <dbReference type="Pfam" id="PF10193"/>
    </source>
</evidence>
<evidence type="ECO:0000256" key="2">
    <source>
        <dbReference type="SAM" id="MobiDB-lite"/>
    </source>
</evidence>
<organism evidence="4 5">
    <name type="scientific">Aureobasidium melanogenum</name>
    <name type="common">Aureobasidium pullulans var. melanogenum</name>
    <dbReference type="NCBI Taxonomy" id="46634"/>
    <lineage>
        <taxon>Eukaryota</taxon>
        <taxon>Fungi</taxon>
        <taxon>Dikarya</taxon>
        <taxon>Ascomycota</taxon>
        <taxon>Pezizomycotina</taxon>
        <taxon>Dothideomycetes</taxon>
        <taxon>Dothideomycetidae</taxon>
        <taxon>Dothideales</taxon>
        <taxon>Saccotheciaceae</taxon>
        <taxon>Aureobasidium</taxon>
    </lineage>
</organism>
<dbReference type="PANTHER" id="PTHR15830:SF10">
    <property type="entry name" value="TELOMERE LENGTH REGULATION PROTEIN TEL2 HOMOLOG"/>
    <property type="match status" value="1"/>
</dbReference>
<evidence type="ECO:0000256" key="1">
    <source>
        <dbReference type="ARBA" id="ARBA00006133"/>
    </source>
</evidence>
<dbReference type="InterPro" id="IPR051970">
    <property type="entry name" value="TEL2_Regulation"/>
</dbReference>
<dbReference type="InterPro" id="IPR038528">
    <property type="entry name" value="TEL2_C_sf"/>
</dbReference>
<dbReference type="InterPro" id="IPR019337">
    <property type="entry name" value="Telomere_length_regulation_dom"/>
</dbReference>
<dbReference type="GO" id="GO:0042162">
    <property type="term" value="F:telomeric DNA binding"/>
    <property type="evidence" value="ECO:0007669"/>
    <property type="project" value="TreeGrafter"/>
</dbReference>
<feature type="compositionally biased region" description="Acidic residues" evidence="2">
    <location>
        <begin position="569"/>
        <end position="579"/>
    </location>
</feature>
<comment type="caution">
    <text evidence="4">The sequence shown here is derived from an EMBL/GenBank/DDBJ whole genome shotgun (WGS) entry which is preliminary data.</text>
</comment>
<evidence type="ECO:0000313" key="4">
    <source>
        <dbReference type="EMBL" id="KAG9990947.1"/>
    </source>
</evidence>
<dbReference type="Pfam" id="PF10193">
    <property type="entry name" value="Telomere_reg-2"/>
    <property type="match status" value="1"/>
</dbReference>
<dbReference type="GO" id="GO:0051879">
    <property type="term" value="F:Hsp90 protein binding"/>
    <property type="evidence" value="ECO:0007669"/>
    <property type="project" value="TreeGrafter"/>
</dbReference>
<dbReference type="Gene3D" id="1.25.40.720">
    <property type="entry name" value="Telomere length regulation protein 2, C-terminal domain"/>
    <property type="match status" value="2"/>
</dbReference>
<dbReference type="EMBL" id="JAHFXS010000011">
    <property type="protein sequence ID" value="KAG9990947.1"/>
    <property type="molecule type" value="Genomic_DNA"/>
</dbReference>
<sequence length="975" mass="107743">MGDFLTAVSTVSLRSKPNTNNLVIEQVVPERPKPRTVPKSLASTDEALHILRSSPDQDALHNLLLFLDQPSQQSAGFDIKIPTPSSAKVVNELINTTLPDFWGSDAQTNVLLLDCLKSVAGIGGILAKLRLFISKYKSARRGVQGSESTQPLSDLISVLSQLLCSDHLAENLYDDIDRLVESQAKRTLLWKEFLTLVGTGKIVASAAEAEDTVKSAGGQLEPSWLSNGSKYSAWLGRNVCTMLHKTTKDTSTCKAAAQLCAKALGIGYPGRKTLPLDNKQALNAGSKLQPMLQSLQAHEQRQLLDQTFKVLSKQCLPLMSPPDFDDTLTETPSTIAAASATIMELIGNSEAMRSHLETWLSDPALNASESFGLRRAAVSAFVHASKGTTNMLEDPIQDLTEKIMKRFGDNLFIKHSPILQQEACAQVLLLLAGYAHRAQPMSLFIMARSSAHLNGMSNRLNSSSLRARFLGMIVGMAISDLVDKPGTKMNFDIDDLKTAEGKWYQRLVKVDDKIGDHTNIKEVFGANKVTERDSATTSSPDSTKKPVQTKPKPKPIIQEEPQGPRIMEVQDDSEEDDDLVPYAKPDSDPEDEDEDPTMINRDKPKAPVYIRDLMAGLNDSENYDRHSLALKSAAALIRRKSSFGKEVSDHALELASILVGLGDTFDMEDFLELRLQALIAVLVSSPAQMAPWFARQVFDGDYSLSQRTTVLSVLGLGARELAGYKDEDEDLNPKIAATSFPSKQLPERLHKMYTAERNAPVARIASNLERSMIQPMALDAADKMSGPNILKVRTFSSRMEVEKKRKKIIPNALAKIVAECFFFPLTGRWWQNLQAYGAENVHFQPFLLSTYLKTLSLILHAAGSGTISLPQMTAEFWELILSVRTNALADVSVLEAVLFATLTLLDMNEDKRRLAEEHSKQLIETQEWVELVFDRVGGGHEEGERIRMLAASVLMKTREVVDKYQRLLVGDLVDY</sequence>
<reference evidence="4" key="1">
    <citation type="journal article" date="2021" name="J Fungi (Basel)">
        <title>Virulence traits and population genomics of the black yeast Aureobasidium melanogenum.</title>
        <authorList>
            <person name="Cernosa A."/>
            <person name="Sun X."/>
            <person name="Gostincar C."/>
            <person name="Fang C."/>
            <person name="Gunde-Cimerman N."/>
            <person name="Song Z."/>
        </authorList>
    </citation>
    <scope>NUCLEOTIDE SEQUENCE</scope>
    <source>
        <strain evidence="4">EXF-9298</strain>
    </source>
</reference>
<dbReference type="GO" id="GO:0051083">
    <property type="term" value="P:'de novo' cotranslational protein folding"/>
    <property type="evidence" value="ECO:0007669"/>
    <property type="project" value="TreeGrafter"/>
</dbReference>
<keyword evidence="5" id="KW-1185">Reference proteome</keyword>